<protein>
    <recommendedName>
        <fullName evidence="1">Peptidase C14 caspase domain-containing protein</fullName>
    </recommendedName>
</protein>
<dbReference type="InterPro" id="IPR029030">
    <property type="entry name" value="Caspase-like_dom_sf"/>
</dbReference>
<feature type="domain" description="Peptidase C14 caspase" evidence="1">
    <location>
        <begin position="89"/>
        <end position="321"/>
    </location>
</feature>
<organism evidence="2">
    <name type="scientific">viral metagenome</name>
    <dbReference type="NCBI Taxonomy" id="1070528"/>
    <lineage>
        <taxon>unclassified sequences</taxon>
        <taxon>metagenomes</taxon>
        <taxon>organismal metagenomes</taxon>
    </lineage>
</organism>
<dbReference type="SUPFAM" id="SSF52129">
    <property type="entry name" value="Caspase-like"/>
    <property type="match status" value="1"/>
</dbReference>
<dbReference type="Gene3D" id="3.40.50.12660">
    <property type="match status" value="1"/>
</dbReference>
<accession>A0A6C0IG83</accession>
<dbReference type="InterPro" id="IPR050452">
    <property type="entry name" value="Metacaspase"/>
</dbReference>
<name>A0A6C0IG83_9ZZZZ</name>
<dbReference type="GO" id="GO:0006508">
    <property type="term" value="P:proteolysis"/>
    <property type="evidence" value="ECO:0007669"/>
    <property type="project" value="InterPro"/>
</dbReference>
<proteinExistence type="predicted"/>
<sequence>MSTELREYKTIRINELTTTYKTNYVIITKYYNNLINNAMRSSSNDKQKLINNITSVCNSNLNDLKKKYDSDVSLINAFIPKNIQILKKSKAFLIGCNYLGSPNQLNGCINDANNIKDFLISIGFDNNNIQMITDNTVNKPTKKNILDAFKTLLMNTKAGDLVFWLFSGHGSYVKDSNGDEESGYDQCIYTLDGKFIIDDELKSLIQNYLHKDACLFALFDSCFSGSVLDLKYQYMDSLNYDKYFEHSKEDTTNGNVVMISGCNDRQTSADAFIDGKASGAMTWSFLESFKNNKNLTFRALVKSMCDKLKMNGYTQIPQLSTGGFVDIDKVVFLN</sequence>
<dbReference type="InterPro" id="IPR011600">
    <property type="entry name" value="Pept_C14_caspase"/>
</dbReference>
<dbReference type="PANTHER" id="PTHR48104">
    <property type="entry name" value="METACASPASE-4"/>
    <property type="match status" value="1"/>
</dbReference>
<dbReference type="PANTHER" id="PTHR48104:SF30">
    <property type="entry name" value="METACASPASE-1"/>
    <property type="match status" value="1"/>
</dbReference>
<evidence type="ECO:0000313" key="2">
    <source>
        <dbReference type="EMBL" id="QHT90907.1"/>
    </source>
</evidence>
<evidence type="ECO:0000259" key="1">
    <source>
        <dbReference type="Pfam" id="PF00656"/>
    </source>
</evidence>
<dbReference type="GO" id="GO:0005737">
    <property type="term" value="C:cytoplasm"/>
    <property type="evidence" value="ECO:0007669"/>
    <property type="project" value="TreeGrafter"/>
</dbReference>
<dbReference type="GO" id="GO:0004197">
    <property type="term" value="F:cysteine-type endopeptidase activity"/>
    <property type="evidence" value="ECO:0007669"/>
    <property type="project" value="InterPro"/>
</dbReference>
<dbReference type="AlphaFoldDB" id="A0A6C0IG83"/>
<dbReference type="EMBL" id="MN740161">
    <property type="protein sequence ID" value="QHT90907.1"/>
    <property type="molecule type" value="Genomic_DNA"/>
</dbReference>
<reference evidence="2" key="1">
    <citation type="journal article" date="2020" name="Nature">
        <title>Giant virus diversity and host interactions through global metagenomics.</title>
        <authorList>
            <person name="Schulz F."/>
            <person name="Roux S."/>
            <person name="Paez-Espino D."/>
            <person name="Jungbluth S."/>
            <person name="Walsh D.A."/>
            <person name="Denef V.J."/>
            <person name="McMahon K.D."/>
            <person name="Konstantinidis K.T."/>
            <person name="Eloe-Fadrosh E.A."/>
            <person name="Kyrpides N.C."/>
            <person name="Woyke T."/>
        </authorList>
    </citation>
    <scope>NUCLEOTIDE SEQUENCE</scope>
    <source>
        <strain evidence="2">GVMAG-M-3300023184-72</strain>
    </source>
</reference>
<dbReference type="Pfam" id="PF00656">
    <property type="entry name" value="Peptidase_C14"/>
    <property type="match status" value="1"/>
</dbReference>